<proteinExistence type="predicted"/>
<name>A0ABR3BD14_PHYBL</name>
<gene>
    <name evidence="1" type="ORF">J3Q64DRAFT_1625130</name>
</gene>
<comment type="caution">
    <text evidence="1">The sequence shown here is derived from an EMBL/GenBank/DDBJ whole genome shotgun (WGS) entry which is preliminary data.</text>
</comment>
<organism evidence="1 2">
    <name type="scientific">Phycomyces blakesleeanus</name>
    <dbReference type="NCBI Taxonomy" id="4837"/>
    <lineage>
        <taxon>Eukaryota</taxon>
        <taxon>Fungi</taxon>
        <taxon>Fungi incertae sedis</taxon>
        <taxon>Mucoromycota</taxon>
        <taxon>Mucoromycotina</taxon>
        <taxon>Mucoromycetes</taxon>
        <taxon>Mucorales</taxon>
        <taxon>Phycomycetaceae</taxon>
        <taxon>Phycomyces</taxon>
    </lineage>
</organism>
<evidence type="ECO:0000313" key="1">
    <source>
        <dbReference type="EMBL" id="KAL0096678.1"/>
    </source>
</evidence>
<feature type="non-terminal residue" evidence="1">
    <location>
        <position position="1"/>
    </location>
</feature>
<evidence type="ECO:0000313" key="2">
    <source>
        <dbReference type="Proteomes" id="UP001448207"/>
    </source>
</evidence>
<feature type="non-terminal residue" evidence="1">
    <location>
        <position position="58"/>
    </location>
</feature>
<dbReference type="Proteomes" id="UP001448207">
    <property type="component" value="Unassembled WGS sequence"/>
</dbReference>
<accession>A0ABR3BD14</accession>
<reference evidence="1 2" key="1">
    <citation type="submission" date="2024-04" db="EMBL/GenBank/DDBJ databases">
        <title>Symmetric and asymmetric DNA N6-adenine methylation regulates different biological responses in Mucorales.</title>
        <authorList>
            <consortium name="Lawrence Berkeley National Laboratory"/>
            <person name="Lax C."/>
            <person name="Mondo S.J."/>
            <person name="Osorio-Concepcion M."/>
            <person name="Muszewska A."/>
            <person name="Corrochano-Luque M."/>
            <person name="Gutierrez G."/>
            <person name="Riley R."/>
            <person name="Lipzen A."/>
            <person name="Guo J."/>
            <person name="Hundley H."/>
            <person name="Amirebrahimi M."/>
            <person name="Ng V."/>
            <person name="Lorenzo-Gutierrez D."/>
            <person name="Binder U."/>
            <person name="Yang J."/>
            <person name="Song Y."/>
            <person name="Canovas D."/>
            <person name="Navarro E."/>
            <person name="Freitag M."/>
            <person name="Gabaldon T."/>
            <person name="Grigoriev I.V."/>
            <person name="Corrochano L.M."/>
            <person name="Nicolas F.E."/>
            <person name="Garre V."/>
        </authorList>
    </citation>
    <scope>NUCLEOTIDE SEQUENCE [LARGE SCALE GENOMIC DNA]</scope>
    <source>
        <strain evidence="1 2">L51</strain>
    </source>
</reference>
<protein>
    <submittedName>
        <fullName evidence="1">Uncharacterized protein</fullName>
    </submittedName>
</protein>
<keyword evidence="2" id="KW-1185">Reference proteome</keyword>
<dbReference type="EMBL" id="JBCLYO010000001">
    <property type="protein sequence ID" value="KAL0096678.1"/>
    <property type="molecule type" value="Genomic_DNA"/>
</dbReference>
<sequence length="58" mass="6553">YIRRDRIINLSSEAALVHANNLYKHDLIKVNVFGSRSLVGSPKRKMSPVSVFLSPSNR</sequence>